<dbReference type="InterPro" id="IPR050580">
    <property type="entry name" value="2H_phosphoesterase_YjcG-like"/>
</dbReference>
<comment type="caution">
    <text evidence="1">The sequence shown here is derived from an EMBL/GenBank/DDBJ whole genome shotgun (WGS) entry which is preliminary data.</text>
</comment>
<proteinExistence type="predicted"/>
<dbReference type="PANTHER" id="PTHR40037">
    <property type="entry name" value="PHOSPHOESTERASE YJCG-RELATED"/>
    <property type="match status" value="1"/>
</dbReference>
<reference evidence="1 2" key="1">
    <citation type="submission" date="2021-01" db="EMBL/GenBank/DDBJ databases">
        <title>Whole genome shotgun sequence of Actinoplanes couchii NBRC 106145.</title>
        <authorList>
            <person name="Komaki H."/>
            <person name="Tamura T."/>
        </authorList>
    </citation>
    <scope>NUCLEOTIDE SEQUENCE [LARGE SCALE GENOMIC DNA]</scope>
    <source>
        <strain evidence="1 2">NBRC 106145</strain>
    </source>
</reference>
<keyword evidence="2" id="KW-1185">Reference proteome</keyword>
<evidence type="ECO:0000313" key="2">
    <source>
        <dbReference type="Proteomes" id="UP000612282"/>
    </source>
</evidence>
<dbReference type="SUPFAM" id="SSF55144">
    <property type="entry name" value="LigT-like"/>
    <property type="match status" value="1"/>
</dbReference>
<dbReference type="PANTHER" id="PTHR40037:SF1">
    <property type="entry name" value="PHOSPHOESTERASE SAOUHSC_00951-RELATED"/>
    <property type="match status" value="1"/>
</dbReference>
<dbReference type="InterPro" id="IPR009097">
    <property type="entry name" value="Cyclic_Pdiesterase"/>
</dbReference>
<gene>
    <name evidence="1" type="ORF">Aco03nite_079550</name>
</gene>
<evidence type="ECO:0008006" key="3">
    <source>
        <dbReference type="Google" id="ProtNLM"/>
    </source>
</evidence>
<dbReference type="Gene3D" id="3.90.1140.10">
    <property type="entry name" value="Cyclic phosphodiesterase"/>
    <property type="match status" value="1"/>
</dbReference>
<dbReference type="Proteomes" id="UP000612282">
    <property type="component" value="Unassembled WGS sequence"/>
</dbReference>
<name>A0ABQ3XM32_9ACTN</name>
<dbReference type="EMBL" id="BOMG01000097">
    <property type="protein sequence ID" value="GID59551.1"/>
    <property type="molecule type" value="Genomic_DNA"/>
</dbReference>
<evidence type="ECO:0000313" key="1">
    <source>
        <dbReference type="EMBL" id="GID59551.1"/>
    </source>
</evidence>
<sequence>MESQENRSDRTALLVAVPAAEPVVGGLRARFDRSASRGMPAHITVVFPFLPATAAVVTELRSIIAAVPRFTVTLASVGWFGQRVVWLAPEPAGPLRELTRLVVDRFPGVRPYDGRFTEVVPHLTVGHDQPHRVLLDAAAEVEPQLPIDVPVSSVHLMASVAGGNWNTVATFELGC</sequence>
<dbReference type="Pfam" id="PF13563">
    <property type="entry name" value="2_5_RNA_ligase2"/>
    <property type="match status" value="1"/>
</dbReference>
<protein>
    <recommendedName>
        <fullName evidence="3">2'-5' RNA ligase family protein</fullName>
    </recommendedName>
</protein>
<accession>A0ABQ3XM32</accession>
<organism evidence="1 2">
    <name type="scientific">Actinoplanes couchii</name>
    <dbReference type="NCBI Taxonomy" id="403638"/>
    <lineage>
        <taxon>Bacteria</taxon>
        <taxon>Bacillati</taxon>
        <taxon>Actinomycetota</taxon>
        <taxon>Actinomycetes</taxon>
        <taxon>Micromonosporales</taxon>
        <taxon>Micromonosporaceae</taxon>
        <taxon>Actinoplanes</taxon>
    </lineage>
</organism>